<dbReference type="InterPro" id="IPR000792">
    <property type="entry name" value="Tscrpt_reg_LuxR_C"/>
</dbReference>
<dbReference type="Gene3D" id="1.10.10.10">
    <property type="entry name" value="Winged helix-like DNA-binding domain superfamily/Winged helix DNA-binding domain"/>
    <property type="match status" value="1"/>
</dbReference>
<evidence type="ECO:0000259" key="1">
    <source>
        <dbReference type="SMART" id="SM00421"/>
    </source>
</evidence>
<name>A0ABQ4TX24_9HYPH</name>
<comment type="caution">
    <text evidence="2">The sequence shown here is derived from an EMBL/GenBank/DDBJ whole genome shotgun (WGS) entry which is preliminary data.</text>
</comment>
<keyword evidence="3" id="KW-1185">Reference proteome</keyword>
<dbReference type="RefSeq" id="WP_238182031.1">
    <property type="nucleotide sequence ID" value="NZ_BPRB01000079.1"/>
</dbReference>
<dbReference type="EMBL" id="BPRB01000079">
    <property type="protein sequence ID" value="GJE59454.1"/>
    <property type="molecule type" value="Genomic_DNA"/>
</dbReference>
<protein>
    <recommendedName>
        <fullName evidence="1">HTH luxR-type domain-containing protein</fullName>
    </recommendedName>
</protein>
<dbReference type="InterPro" id="IPR016032">
    <property type="entry name" value="Sig_transdc_resp-reg_C-effctor"/>
</dbReference>
<reference evidence="2" key="1">
    <citation type="journal article" date="2021" name="Front. Microbiol.">
        <title>Comprehensive Comparative Genomics and Phenotyping of Methylobacterium Species.</title>
        <authorList>
            <person name="Alessa O."/>
            <person name="Ogura Y."/>
            <person name="Fujitani Y."/>
            <person name="Takami H."/>
            <person name="Hayashi T."/>
            <person name="Sahin N."/>
            <person name="Tani A."/>
        </authorList>
    </citation>
    <scope>NUCLEOTIDE SEQUENCE</scope>
    <source>
        <strain evidence="2">DSM 23632</strain>
    </source>
</reference>
<evidence type="ECO:0000313" key="3">
    <source>
        <dbReference type="Proteomes" id="UP001055057"/>
    </source>
</evidence>
<dbReference type="SUPFAM" id="SSF46894">
    <property type="entry name" value="C-terminal effector domain of the bipartite response regulators"/>
    <property type="match status" value="1"/>
</dbReference>
<dbReference type="InterPro" id="IPR036388">
    <property type="entry name" value="WH-like_DNA-bd_sf"/>
</dbReference>
<evidence type="ECO:0000313" key="2">
    <source>
        <dbReference type="EMBL" id="GJE59454.1"/>
    </source>
</evidence>
<feature type="domain" description="HTH luxR-type" evidence="1">
    <location>
        <begin position="307"/>
        <end position="364"/>
    </location>
</feature>
<proteinExistence type="predicted"/>
<gene>
    <name evidence="2" type="ORF">MPOCJGCO_1547</name>
</gene>
<accession>A0ABQ4TX24</accession>
<dbReference type="SMART" id="SM00421">
    <property type="entry name" value="HTH_LUXR"/>
    <property type="match status" value="1"/>
</dbReference>
<sequence>MPELREDRVGAVIDRFYEAALRPDLWRAVLQDYADALGAEGALILPGPRSAIAPACSGGLDEAVAVGMRDGWFSDNPRLGRGIPALTNLQGVLVESHIFTPEELDSVPFNADFAGRQGLRWFAGIYLAPEGQRSIMLSAERRTGQEMFSHREVALIEAMVPHLQRAGRMAVQLAEARAESMLDAFEMMACGCLLLDSGGRVVRLNERARAELGGALQVLHGVPVAAGASANAALGRLIGSVLHRGRAHEAAPLPAVAIPRPGRPPLVVHAAPILASARDVFQSARALLLITDPAARSGPADALLAQGYGLTAAEIRLVQDLARDRDLAEIAARSRVTVATLRSQLKTVFAKTGTHRQSQLVNLVSRLSLRA</sequence>
<reference evidence="2" key="2">
    <citation type="submission" date="2021-08" db="EMBL/GenBank/DDBJ databases">
        <authorList>
            <person name="Tani A."/>
            <person name="Ola A."/>
            <person name="Ogura Y."/>
            <person name="Katsura K."/>
            <person name="Hayashi T."/>
        </authorList>
    </citation>
    <scope>NUCLEOTIDE SEQUENCE</scope>
    <source>
        <strain evidence="2">DSM 23632</strain>
    </source>
</reference>
<dbReference type="Proteomes" id="UP001055057">
    <property type="component" value="Unassembled WGS sequence"/>
</dbReference>
<organism evidence="2 3">
    <name type="scientific">Methylobacterium trifolii</name>
    <dbReference type="NCBI Taxonomy" id="1003092"/>
    <lineage>
        <taxon>Bacteria</taxon>
        <taxon>Pseudomonadati</taxon>
        <taxon>Pseudomonadota</taxon>
        <taxon>Alphaproteobacteria</taxon>
        <taxon>Hyphomicrobiales</taxon>
        <taxon>Methylobacteriaceae</taxon>
        <taxon>Methylobacterium</taxon>
    </lineage>
</organism>